<protein>
    <submittedName>
        <fullName evidence="1">Uncharacterized protein</fullName>
    </submittedName>
</protein>
<organism evidence="1 2">
    <name type="scientific">Rosa chinensis</name>
    <name type="common">China rose</name>
    <dbReference type="NCBI Taxonomy" id="74649"/>
    <lineage>
        <taxon>Eukaryota</taxon>
        <taxon>Viridiplantae</taxon>
        <taxon>Streptophyta</taxon>
        <taxon>Embryophyta</taxon>
        <taxon>Tracheophyta</taxon>
        <taxon>Spermatophyta</taxon>
        <taxon>Magnoliopsida</taxon>
        <taxon>eudicotyledons</taxon>
        <taxon>Gunneridae</taxon>
        <taxon>Pentapetalae</taxon>
        <taxon>rosids</taxon>
        <taxon>fabids</taxon>
        <taxon>Rosales</taxon>
        <taxon>Rosaceae</taxon>
        <taxon>Rosoideae</taxon>
        <taxon>Rosoideae incertae sedis</taxon>
        <taxon>Rosa</taxon>
    </lineage>
</organism>
<accession>A0A2P6QQW1</accession>
<evidence type="ECO:0000313" key="2">
    <source>
        <dbReference type="Proteomes" id="UP000238479"/>
    </source>
</evidence>
<keyword evidence="2" id="KW-1185">Reference proteome</keyword>
<name>A0A2P6QQW1_ROSCH</name>
<proteinExistence type="predicted"/>
<dbReference type="EMBL" id="PDCK01000042">
    <property type="protein sequence ID" value="PRQ36580.1"/>
    <property type="molecule type" value="Genomic_DNA"/>
</dbReference>
<dbReference type="AlphaFoldDB" id="A0A2P6QQW1"/>
<reference evidence="1 2" key="1">
    <citation type="journal article" date="2018" name="Nat. Genet.">
        <title>The Rosa genome provides new insights in the design of modern roses.</title>
        <authorList>
            <person name="Bendahmane M."/>
        </authorList>
    </citation>
    <scope>NUCLEOTIDE SEQUENCE [LARGE SCALE GENOMIC DNA]</scope>
    <source>
        <strain evidence="2">cv. Old Blush</strain>
    </source>
</reference>
<sequence>MSITRRGHSVVVCLARVLVNQSLSVLVKVKQLNSYSVIAANTWRTRVRGSWLILSYINPSLYFSINQSIYRVISFLLV</sequence>
<comment type="caution">
    <text evidence="1">The sequence shown here is derived from an EMBL/GenBank/DDBJ whole genome shotgun (WGS) entry which is preliminary data.</text>
</comment>
<gene>
    <name evidence="1" type="ORF">RchiOBHm_Chr4g0393171</name>
</gene>
<evidence type="ECO:0000313" key="1">
    <source>
        <dbReference type="EMBL" id="PRQ36580.1"/>
    </source>
</evidence>
<dbReference type="Proteomes" id="UP000238479">
    <property type="component" value="Chromosome 4"/>
</dbReference>
<dbReference type="Gramene" id="PRQ36580">
    <property type="protein sequence ID" value="PRQ36580"/>
    <property type="gene ID" value="RchiOBHm_Chr4g0393171"/>
</dbReference>